<evidence type="ECO:0000259" key="6">
    <source>
        <dbReference type="PROSITE" id="PS50089"/>
    </source>
</evidence>
<dbReference type="Gene3D" id="3.30.40.10">
    <property type="entry name" value="Zinc/RING finger domain, C3HC4 (zinc finger)"/>
    <property type="match status" value="1"/>
</dbReference>
<dbReference type="OrthoDB" id="8062037at2759"/>
<organism evidence="7 8">
    <name type="scientific">Puccinia sorghi</name>
    <dbReference type="NCBI Taxonomy" id="27349"/>
    <lineage>
        <taxon>Eukaryota</taxon>
        <taxon>Fungi</taxon>
        <taxon>Dikarya</taxon>
        <taxon>Basidiomycota</taxon>
        <taxon>Pucciniomycotina</taxon>
        <taxon>Pucciniomycetes</taxon>
        <taxon>Pucciniales</taxon>
        <taxon>Pucciniaceae</taxon>
        <taxon>Puccinia</taxon>
    </lineage>
</organism>
<comment type="caution">
    <text evidence="7">The sequence shown here is derived from an EMBL/GenBank/DDBJ whole genome shotgun (WGS) entry which is preliminary data.</text>
</comment>
<reference evidence="7 8" key="1">
    <citation type="submission" date="2015-08" db="EMBL/GenBank/DDBJ databases">
        <title>Next Generation Sequencing and Analysis of the Genome of Puccinia sorghi L Schw, the Causal Agent of Maize Common Rust.</title>
        <authorList>
            <person name="Rochi L."/>
            <person name="Burguener G."/>
            <person name="Darino M."/>
            <person name="Turjanski A."/>
            <person name="Kreff E."/>
            <person name="Dieguez M.J."/>
            <person name="Sacco F."/>
        </authorList>
    </citation>
    <scope>NUCLEOTIDE SEQUENCE [LARGE SCALE GENOMIC DNA]</scope>
    <source>
        <strain evidence="7 8">RO10H11247</strain>
    </source>
</reference>
<evidence type="ECO:0000313" key="8">
    <source>
        <dbReference type="Proteomes" id="UP000037035"/>
    </source>
</evidence>
<dbReference type="InterPro" id="IPR053238">
    <property type="entry name" value="RING-H2_zinc_finger"/>
</dbReference>
<dbReference type="PROSITE" id="PS50089">
    <property type="entry name" value="ZF_RING_2"/>
    <property type="match status" value="1"/>
</dbReference>
<keyword evidence="2 4" id="KW-0863">Zinc-finger</keyword>
<dbReference type="GO" id="GO:0008270">
    <property type="term" value="F:zinc ion binding"/>
    <property type="evidence" value="ECO:0007669"/>
    <property type="project" value="UniProtKB-KW"/>
</dbReference>
<dbReference type="InterPro" id="IPR013083">
    <property type="entry name" value="Znf_RING/FYVE/PHD"/>
</dbReference>
<gene>
    <name evidence="7" type="ORF">VP01_2326g2</name>
</gene>
<feature type="region of interest" description="Disordered" evidence="5">
    <location>
        <begin position="55"/>
        <end position="76"/>
    </location>
</feature>
<dbReference type="AlphaFoldDB" id="A0A0L6V9F1"/>
<evidence type="ECO:0000256" key="1">
    <source>
        <dbReference type="ARBA" id="ARBA00022723"/>
    </source>
</evidence>
<keyword evidence="3" id="KW-0862">Zinc</keyword>
<evidence type="ECO:0000256" key="5">
    <source>
        <dbReference type="SAM" id="MobiDB-lite"/>
    </source>
</evidence>
<feature type="domain" description="RING-type" evidence="6">
    <location>
        <begin position="126"/>
        <end position="168"/>
    </location>
</feature>
<name>A0A0L6V9F1_9BASI</name>
<dbReference type="InterPro" id="IPR001841">
    <property type="entry name" value="Znf_RING"/>
</dbReference>
<dbReference type="Pfam" id="PF17123">
    <property type="entry name" value="zf-RING_11"/>
    <property type="match status" value="1"/>
</dbReference>
<dbReference type="PANTHER" id="PTHR14155:SF627">
    <property type="entry name" value="OS06G0192800 PROTEIN"/>
    <property type="match status" value="1"/>
</dbReference>
<evidence type="ECO:0000313" key="7">
    <source>
        <dbReference type="EMBL" id="KNZ56755.1"/>
    </source>
</evidence>
<evidence type="ECO:0000256" key="2">
    <source>
        <dbReference type="ARBA" id="ARBA00022771"/>
    </source>
</evidence>
<dbReference type="VEuPathDB" id="FungiDB:VP01_2326g2"/>
<keyword evidence="1" id="KW-0479">Metal-binding</keyword>
<evidence type="ECO:0000256" key="3">
    <source>
        <dbReference type="ARBA" id="ARBA00022833"/>
    </source>
</evidence>
<proteinExistence type="predicted"/>
<dbReference type="PANTHER" id="PTHR14155">
    <property type="entry name" value="RING FINGER DOMAIN-CONTAINING"/>
    <property type="match status" value="1"/>
</dbReference>
<evidence type="ECO:0000256" key="4">
    <source>
        <dbReference type="PROSITE-ProRule" id="PRU00175"/>
    </source>
</evidence>
<dbReference type="EMBL" id="LAVV01007199">
    <property type="protein sequence ID" value="KNZ56755.1"/>
    <property type="molecule type" value="Genomic_DNA"/>
</dbReference>
<dbReference type="SUPFAM" id="SSF57850">
    <property type="entry name" value="RING/U-box"/>
    <property type="match status" value="1"/>
</dbReference>
<sequence>MRYPKAYTKTTSFLGSGIIISADRLRCSPLEDQTLAAIPENRPLVRFAFAPDTPAVRQHHASPSNEVQERRGWDSSSYQENIVSRSAVSTGEEAKEDAVIEMNRLHDEKTVSTEERDTTGEEASRCPICLEEYEDGEERSFWPECAHEFHRNCIDRHRLKPAGNEEYCQNIKVVFRHHFRPPSILFSIPHLCSIKKQPQMNESNPPLQQAAIQEINDHAQSYSGNCAITKCLIIQSANGSHSPSNSQATNLTHPRNSNEVEPNNQVVTVPAGSQGGTQKKTYERSQILVSRNLVIVLRSPKNYF</sequence>
<protein>
    <submittedName>
        <fullName evidence="7">Ring finger domain protein</fullName>
    </submittedName>
</protein>
<accession>A0A0L6V9F1</accession>
<feature type="region of interest" description="Disordered" evidence="5">
    <location>
        <begin position="239"/>
        <end position="261"/>
    </location>
</feature>
<keyword evidence="8" id="KW-1185">Reference proteome</keyword>
<dbReference type="Proteomes" id="UP000037035">
    <property type="component" value="Unassembled WGS sequence"/>
</dbReference>